<name>A0A318EJM4_9FIRM</name>
<evidence type="ECO:0000256" key="1">
    <source>
        <dbReference type="SAM" id="MobiDB-lite"/>
    </source>
</evidence>
<dbReference type="AlphaFoldDB" id="A0A318EJM4"/>
<accession>A0A318EJM4</accession>
<gene>
    <name evidence="2" type="ORF">C8E03_11612</name>
</gene>
<dbReference type="RefSeq" id="WP_170123071.1">
    <property type="nucleotide sequence ID" value="NZ_NOKA02000021.1"/>
</dbReference>
<comment type="caution">
    <text evidence="2">The sequence shown here is derived from an EMBL/GenBank/DDBJ whole genome shotgun (WGS) entry which is preliminary data.</text>
</comment>
<evidence type="ECO:0000313" key="2">
    <source>
        <dbReference type="EMBL" id="PXV85581.1"/>
    </source>
</evidence>
<proteinExistence type="predicted"/>
<sequence>MGNKVIIEDNTIYEIDEECIKKMEKQKIMMEERKMKNKNSNSYHNTKKIKNES</sequence>
<organism evidence="2 3">
    <name type="scientific">Lachnotalea glycerini</name>
    <dbReference type="NCBI Taxonomy" id="1763509"/>
    <lineage>
        <taxon>Bacteria</taxon>
        <taxon>Bacillati</taxon>
        <taxon>Bacillota</taxon>
        <taxon>Clostridia</taxon>
        <taxon>Lachnospirales</taxon>
        <taxon>Lachnospiraceae</taxon>
        <taxon>Lachnotalea</taxon>
    </lineage>
</organism>
<dbReference type="Proteomes" id="UP000247523">
    <property type="component" value="Unassembled WGS sequence"/>
</dbReference>
<reference evidence="2 3" key="1">
    <citation type="submission" date="2018-05" db="EMBL/GenBank/DDBJ databases">
        <title>Genomic Encyclopedia of Type Strains, Phase IV (KMG-IV): sequencing the most valuable type-strain genomes for metagenomic binning, comparative biology and taxonomic classification.</title>
        <authorList>
            <person name="Goeker M."/>
        </authorList>
    </citation>
    <scope>NUCLEOTIDE SEQUENCE [LARGE SCALE GENOMIC DNA]</scope>
    <source>
        <strain evidence="2 3">DSM 28816</strain>
    </source>
</reference>
<feature type="region of interest" description="Disordered" evidence="1">
    <location>
        <begin position="33"/>
        <end position="53"/>
    </location>
</feature>
<protein>
    <submittedName>
        <fullName evidence="2">Uncharacterized protein</fullName>
    </submittedName>
</protein>
<dbReference type="EMBL" id="QICS01000016">
    <property type="protein sequence ID" value="PXV85581.1"/>
    <property type="molecule type" value="Genomic_DNA"/>
</dbReference>
<evidence type="ECO:0000313" key="3">
    <source>
        <dbReference type="Proteomes" id="UP000247523"/>
    </source>
</evidence>